<proteinExistence type="predicted"/>
<comment type="caution">
    <text evidence="1">The sequence shown here is derived from an EMBL/GenBank/DDBJ whole genome shotgun (WGS) entry which is preliminary data.</text>
</comment>
<evidence type="ECO:0000313" key="2">
    <source>
        <dbReference type="Proteomes" id="UP000537718"/>
    </source>
</evidence>
<accession>A0A7W8YY02</accession>
<organism evidence="1 2">
    <name type="scientific">Pedobacter cryoconitis</name>
    <dbReference type="NCBI Taxonomy" id="188932"/>
    <lineage>
        <taxon>Bacteria</taxon>
        <taxon>Pseudomonadati</taxon>
        <taxon>Bacteroidota</taxon>
        <taxon>Sphingobacteriia</taxon>
        <taxon>Sphingobacteriales</taxon>
        <taxon>Sphingobacteriaceae</taxon>
        <taxon>Pedobacter</taxon>
    </lineage>
</organism>
<protein>
    <submittedName>
        <fullName evidence="1">Uncharacterized protein</fullName>
    </submittedName>
</protein>
<name>A0A7W8YY02_9SPHI</name>
<dbReference type="AlphaFoldDB" id="A0A7W8YY02"/>
<gene>
    <name evidence="1" type="ORF">HDE69_004710</name>
</gene>
<reference evidence="1 2" key="1">
    <citation type="submission" date="2020-08" db="EMBL/GenBank/DDBJ databases">
        <title>Genomic Encyclopedia of Type Strains, Phase IV (KMG-V): Genome sequencing to study the core and pangenomes of soil and plant-associated prokaryotes.</title>
        <authorList>
            <person name="Whitman W."/>
        </authorList>
    </citation>
    <scope>NUCLEOTIDE SEQUENCE [LARGE SCALE GENOMIC DNA]</scope>
    <source>
        <strain evidence="1 2">MP7CTX6</strain>
    </source>
</reference>
<dbReference type="EMBL" id="JACHCF010000014">
    <property type="protein sequence ID" value="MBB5623623.1"/>
    <property type="molecule type" value="Genomic_DNA"/>
</dbReference>
<sequence length="90" mass="10676">MTIVLHKNHTGVLPDMDCYYPNRWFNATISIYRFILEKLYIENISRTNFSPFDKVAPNELNKAIIALFNHFSFICSKQLHAHFLEDKKLE</sequence>
<evidence type="ECO:0000313" key="1">
    <source>
        <dbReference type="EMBL" id="MBB5623623.1"/>
    </source>
</evidence>
<dbReference type="Proteomes" id="UP000537718">
    <property type="component" value="Unassembled WGS sequence"/>
</dbReference>